<feature type="region of interest" description="Disordered" evidence="1">
    <location>
        <begin position="51"/>
        <end position="90"/>
    </location>
</feature>
<gene>
    <name evidence="2" type="ORF">SAMN04488123_101389</name>
</gene>
<evidence type="ECO:0000313" key="3">
    <source>
        <dbReference type="Proteomes" id="UP000198853"/>
    </source>
</evidence>
<dbReference type="RefSeq" id="WP_090395845.1">
    <property type="nucleotide sequence ID" value="NZ_FNEN01000001.1"/>
</dbReference>
<dbReference type="Proteomes" id="UP000198853">
    <property type="component" value="Unassembled WGS sequence"/>
</dbReference>
<organism evidence="2 3">
    <name type="scientific">Natribacillus halophilus</name>
    <dbReference type="NCBI Taxonomy" id="549003"/>
    <lineage>
        <taxon>Bacteria</taxon>
        <taxon>Bacillati</taxon>
        <taxon>Bacillota</taxon>
        <taxon>Bacilli</taxon>
        <taxon>Bacillales</taxon>
        <taxon>Bacillaceae</taxon>
        <taxon>Natribacillus</taxon>
    </lineage>
</organism>
<protein>
    <submittedName>
        <fullName evidence="2">Uncharacterized protein</fullName>
    </submittedName>
</protein>
<evidence type="ECO:0000313" key="2">
    <source>
        <dbReference type="EMBL" id="SDI34519.1"/>
    </source>
</evidence>
<dbReference type="OrthoDB" id="2970916at2"/>
<name>A0A1G8JTG3_9BACI</name>
<feature type="compositionally biased region" description="Polar residues" evidence="1">
    <location>
        <begin position="70"/>
        <end position="81"/>
    </location>
</feature>
<proteinExistence type="predicted"/>
<sequence length="90" mass="10125">MRMKYAFFSLLTALVMFLTGVLSGHYYAYHQWGQLHQEEGETIAFVTDEDPAEEGVENDLRERQEDVKESGSTNFFSQLGQTLGGNGSGR</sequence>
<dbReference type="EMBL" id="FNEN01000001">
    <property type="protein sequence ID" value="SDI34519.1"/>
    <property type="molecule type" value="Genomic_DNA"/>
</dbReference>
<keyword evidence="3" id="KW-1185">Reference proteome</keyword>
<feature type="compositionally biased region" description="Basic and acidic residues" evidence="1">
    <location>
        <begin position="58"/>
        <end position="69"/>
    </location>
</feature>
<reference evidence="2 3" key="1">
    <citation type="submission" date="2016-10" db="EMBL/GenBank/DDBJ databases">
        <authorList>
            <person name="de Groot N.N."/>
        </authorList>
    </citation>
    <scope>NUCLEOTIDE SEQUENCE [LARGE SCALE GENOMIC DNA]</scope>
    <source>
        <strain evidence="2 3">DSM 21771</strain>
    </source>
</reference>
<dbReference type="AlphaFoldDB" id="A0A1G8JTG3"/>
<accession>A0A1G8JTG3</accession>
<evidence type="ECO:0000256" key="1">
    <source>
        <dbReference type="SAM" id="MobiDB-lite"/>
    </source>
</evidence>